<reference evidence="2 3" key="1">
    <citation type="submission" date="2018-05" db="EMBL/GenBank/DDBJ databases">
        <title>Genomic Encyclopedia of Archaeal and Bacterial Type Strains, Phase II (KMG-II): from individual species to whole genera.</title>
        <authorList>
            <person name="Goeker M."/>
        </authorList>
    </citation>
    <scope>NUCLEOTIDE SEQUENCE [LARGE SCALE GENOMIC DNA]</scope>
    <source>
        <strain evidence="2 3">DSM 45184</strain>
    </source>
</reference>
<dbReference type="Proteomes" id="UP000245697">
    <property type="component" value="Unassembled WGS sequence"/>
</dbReference>
<dbReference type="InterPro" id="IPR036390">
    <property type="entry name" value="WH_DNA-bd_sf"/>
</dbReference>
<dbReference type="InterPro" id="IPR036388">
    <property type="entry name" value="WH-like_DNA-bd_sf"/>
</dbReference>
<dbReference type="AlphaFoldDB" id="A0A316FVP3"/>
<accession>A0A316FVP3</accession>
<dbReference type="SUPFAM" id="SSF46785">
    <property type="entry name" value="Winged helix' DNA-binding domain"/>
    <property type="match status" value="1"/>
</dbReference>
<protein>
    <submittedName>
        <fullName evidence="2">Transcriptional regulator</fullName>
    </submittedName>
</protein>
<dbReference type="EMBL" id="QGGR01000001">
    <property type="protein sequence ID" value="PWK52658.1"/>
    <property type="molecule type" value="Genomic_DNA"/>
</dbReference>
<dbReference type="Pfam" id="PF13601">
    <property type="entry name" value="HTH_34"/>
    <property type="match status" value="1"/>
</dbReference>
<name>A0A316FVP3_9ACTN</name>
<sequence>MTVGRFNELIHAPNRLQICAVLAGVEAAEFSALRQLLDVSDSVLSKHIKVLQEAQYVTVRKSAQGPRTTWLELTPLGRDELTTHLEELRRIADQALPVKPA</sequence>
<dbReference type="CDD" id="cd00090">
    <property type="entry name" value="HTH_ARSR"/>
    <property type="match status" value="1"/>
</dbReference>
<gene>
    <name evidence="2" type="ORF">BC793_101667</name>
</gene>
<dbReference type="InterPro" id="IPR011991">
    <property type="entry name" value="ArsR-like_HTH"/>
</dbReference>
<dbReference type="PANTHER" id="PTHR37318">
    <property type="entry name" value="BSL7504 PROTEIN"/>
    <property type="match status" value="1"/>
</dbReference>
<dbReference type="PANTHER" id="PTHR37318:SF1">
    <property type="entry name" value="BSL7504 PROTEIN"/>
    <property type="match status" value="1"/>
</dbReference>
<evidence type="ECO:0000259" key="1">
    <source>
        <dbReference type="Pfam" id="PF13601"/>
    </source>
</evidence>
<dbReference type="InterPro" id="IPR027395">
    <property type="entry name" value="WH_DNA-bd_dom"/>
</dbReference>
<organism evidence="2 3">
    <name type="scientific">Actinoplanes xinjiangensis</name>
    <dbReference type="NCBI Taxonomy" id="512350"/>
    <lineage>
        <taxon>Bacteria</taxon>
        <taxon>Bacillati</taxon>
        <taxon>Actinomycetota</taxon>
        <taxon>Actinomycetes</taxon>
        <taxon>Micromonosporales</taxon>
        <taxon>Micromonosporaceae</taxon>
        <taxon>Actinoplanes</taxon>
    </lineage>
</organism>
<proteinExistence type="predicted"/>
<evidence type="ECO:0000313" key="3">
    <source>
        <dbReference type="Proteomes" id="UP000245697"/>
    </source>
</evidence>
<evidence type="ECO:0000313" key="2">
    <source>
        <dbReference type="EMBL" id="PWK52658.1"/>
    </source>
</evidence>
<dbReference type="RefSeq" id="WP_203896060.1">
    <property type="nucleotide sequence ID" value="NZ_BONA01000011.1"/>
</dbReference>
<dbReference type="Gene3D" id="1.10.10.10">
    <property type="entry name" value="Winged helix-like DNA-binding domain superfamily/Winged helix DNA-binding domain"/>
    <property type="match status" value="1"/>
</dbReference>
<comment type="caution">
    <text evidence="2">The sequence shown here is derived from an EMBL/GenBank/DDBJ whole genome shotgun (WGS) entry which is preliminary data.</text>
</comment>
<feature type="domain" description="Winged helix DNA-binding" evidence="1">
    <location>
        <begin position="15"/>
        <end position="91"/>
    </location>
</feature>
<keyword evidence="3" id="KW-1185">Reference proteome</keyword>